<dbReference type="InterPro" id="IPR020867">
    <property type="entry name" value="THF_DH/CycHdrlase_CS"/>
</dbReference>
<dbReference type="SUPFAM" id="SSF53223">
    <property type="entry name" value="Aminoacid dehydrogenase-like, N-terminal domain"/>
    <property type="match status" value="1"/>
</dbReference>
<dbReference type="GO" id="GO:0005829">
    <property type="term" value="C:cytosol"/>
    <property type="evidence" value="ECO:0007669"/>
    <property type="project" value="TreeGrafter"/>
</dbReference>
<evidence type="ECO:0000256" key="4">
    <source>
        <dbReference type="ARBA" id="ARBA00022755"/>
    </source>
</evidence>
<keyword evidence="15" id="KW-1185">Reference proteome</keyword>
<keyword evidence="7 11" id="KW-0560">Oxidoreductase</keyword>
<keyword evidence="8 11" id="KW-0368">Histidine biosynthesis</keyword>
<organism evidence="14 15">
    <name type="scientific">[Mycoplasma] phocae</name>
    <dbReference type="NCBI Taxonomy" id="142651"/>
    <lineage>
        <taxon>Bacteria</taxon>
        <taxon>Bacillati</taxon>
        <taxon>Mycoplasmatota</taxon>
        <taxon>Mycoplasmoidales</taxon>
        <taxon>Metamycoplasmataceae</taxon>
        <taxon>Metamycoplasma</taxon>
    </lineage>
</organism>
<dbReference type="InterPro" id="IPR020630">
    <property type="entry name" value="THF_DH/CycHdrlase_cat_dom"/>
</dbReference>
<dbReference type="PANTHER" id="PTHR48099:SF5">
    <property type="entry name" value="C-1-TETRAHYDROFOLATE SYNTHASE, CYTOPLASMIC"/>
    <property type="match status" value="1"/>
</dbReference>
<dbReference type="PRINTS" id="PR00085">
    <property type="entry name" value="THFDHDRGNASE"/>
</dbReference>
<feature type="binding site" evidence="11">
    <location>
        <begin position="163"/>
        <end position="165"/>
    </location>
    <ligand>
        <name>NADP(+)</name>
        <dbReference type="ChEBI" id="CHEBI:58349"/>
    </ligand>
</feature>
<evidence type="ECO:0000256" key="8">
    <source>
        <dbReference type="ARBA" id="ARBA00023102"/>
    </source>
</evidence>
<evidence type="ECO:0000256" key="2">
    <source>
        <dbReference type="ARBA" id="ARBA00022563"/>
    </source>
</evidence>
<comment type="subunit">
    <text evidence="11">Homodimer.</text>
</comment>
<evidence type="ECO:0000256" key="5">
    <source>
        <dbReference type="ARBA" id="ARBA00022801"/>
    </source>
</evidence>
<dbReference type="KEGG" id="mpho:DA803_01070"/>
<keyword evidence="6 11" id="KW-0521">NADP</keyword>
<evidence type="ECO:0000256" key="11">
    <source>
        <dbReference type="HAMAP-Rule" id="MF_01576"/>
    </source>
</evidence>
<accession>A0A2Z5IQT4</accession>
<evidence type="ECO:0000256" key="3">
    <source>
        <dbReference type="ARBA" id="ARBA00022605"/>
    </source>
</evidence>
<comment type="catalytic activity">
    <reaction evidence="11">
        <text>(6R)-5,10-methylene-5,6,7,8-tetrahydrofolate + NADP(+) = (6R)-5,10-methenyltetrahydrofolate + NADPH</text>
        <dbReference type="Rhea" id="RHEA:22812"/>
        <dbReference type="ChEBI" id="CHEBI:15636"/>
        <dbReference type="ChEBI" id="CHEBI:57455"/>
        <dbReference type="ChEBI" id="CHEBI:57783"/>
        <dbReference type="ChEBI" id="CHEBI:58349"/>
        <dbReference type="EC" id="1.5.1.5"/>
    </reaction>
</comment>
<gene>
    <name evidence="11" type="primary">folD</name>
    <name evidence="14" type="ORF">DA803_01070</name>
</gene>
<dbReference type="SUPFAM" id="SSF51735">
    <property type="entry name" value="NAD(P)-binding Rossmann-fold domains"/>
    <property type="match status" value="1"/>
</dbReference>
<dbReference type="GO" id="GO:0006164">
    <property type="term" value="P:purine nucleotide biosynthetic process"/>
    <property type="evidence" value="ECO:0007669"/>
    <property type="project" value="UniProtKB-KW"/>
</dbReference>
<keyword evidence="10 11" id="KW-0511">Multifunctional enzyme</keyword>
<comment type="caution">
    <text evidence="11">Lacks conserved residue(s) required for the propagation of feature annotation.</text>
</comment>
<evidence type="ECO:0000259" key="13">
    <source>
        <dbReference type="Pfam" id="PF02882"/>
    </source>
</evidence>
<dbReference type="InterPro" id="IPR046346">
    <property type="entry name" value="Aminoacid_DH-like_N_sf"/>
</dbReference>
<dbReference type="InterPro" id="IPR000672">
    <property type="entry name" value="THF_DH/CycHdrlase"/>
</dbReference>
<dbReference type="PANTHER" id="PTHR48099">
    <property type="entry name" value="C-1-TETRAHYDROFOLATE SYNTHASE, CYTOPLASMIC-RELATED"/>
    <property type="match status" value="1"/>
</dbReference>
<proteinExistence type="inferred from homology"/>
<dbReference type="Proteomes" id="UP000252477">
    <property type="component" value="Chromosome"/>
</dbReference>
<dbReference type="AlphaFoldDB" id="A0A2Z5IQT4"/>
<evidence type="ECO:0000313" key="14">
    <source>
        <dbReference type="EMBL" id="AXE60681.1"/>
    </source>
</evidence>
<dbReference type="GO" id="GO:0000105">
    <property type="term" value="P:L-histidine biosynthetic process"/>
    <property type="evidence" value="ECO:0007669"/>
    <property type="project" value="UniProtKB-KW"/>
</dbReference>
<dbReference type="PROSITE" id="PS00767">
    <property type="entry name" value="THF_DHG_CYH_2"/>
    <property type="match status" value="1"/>
</dbReference>
<dbReference type="GO" id="GO:0035999">
    <property type="term" value="P:tetrahydrofolate interconversion"/>
    <property type="evidence" value="ECO:0007669"/>
    <property type="project" value="UniProtKB-UniRule"/>
</dbReference>
<dbReference type="GO" id="GO:0004488">
    <property type="term" value="F:methylenetetrahydrofolate dehydrogenase (NADP+) activity"/>
    <property type="evidence" value="ECO:0007669"/>
    <property type="project" value="UniProtKB-UniRule"/>
</dbReference>
<sequence>MYKILDGKKLASSIKEEISEIINKLNKDDIPTLGILQVGDLAESNIYIKHKIGIAKEIGMETILIKLAENSSEDSIIAAINDLKQKSDGFIIQLPMQTNQVKNTQKILDLIPKHQDIDGLSSLNNDVDYKLMDSFLPATPLGIIILLKHYNISLTGQNIAVIGQSRIVGYPLSNYFEQLNNKVYRYDKFTPKDTIIKNDIVVIATGVRNSVSVDLIKPNAVVVDVGIHRIDDKIVGDVDFDTYKDIVSYITPVPGGVGPMTVISLILNLIKAKTIANSGLANLYDRIKKYW</sequence>
<dbReference type="Pfam" id="PF02882">
    <property type="entry name" value="THF_DHG_CYH_C"/>
    <property type="match status" value="1"/>
</dbReference>
<dbReference type="OrthoDB" id="9803580at2"/>
<evidence type="ECO:0000256" key="1">
    <source>
        <dbReference type="ARBA" id="ARBA00004777"/>
    </source>
</evidence>
<feature type="domain" description="Tetrahydrofolate dehydrogenase/cyclohydrolase catalytic" evidence="12">
    <location>
        <begin position="5"/>
        <end position="118"/>
    </location>
</feature>
<dbReference type="Gene3D" id="3.40.50.720">
    <property type="entry name" value="NAD(P)-binding Rossmann-like Domain"/>
    <property type="match status" value="1"/>
</dbReference>
<protein>
    <recommendedName>
        <fullName evidence="11">Bifunctional protein FolD</fullName>
    </recommendedName>
    <domain>
        <recommendedName>
            <fullName evidence="11">Methylenetetrahydrofolate dehydrogenase</fullName>
            <ecNumber evidence="11">1.5.1.5</ecNumber>
        </recommendedName>
    </domain>
    <domain>
        <recommendedName>
            <fullName evidence="11">Methenyltetrahydrofolate cyclohydrolase</fullName>
            <ecNumber evidence="11">3.5.4.9</ecNumber>
        </recommendedName>
    </domain>
</protein>
<dbReference type="GO" id="GO:0009086">
    <property type="term" value="P:methionine biosynthetic process"/>
    <property type="evidence" value="ECO:0007669"/>
    <property type="project" value="UniProtKB-KW"/>
</dbReference>
<feature type="binding site" evidence="11">
    <location>
        <position position="227"/>
    </location>
    <ligand>
        <name>NADP(+)</name>
        <dbReference type="ChEBI" id="CHEBI:58349"/>
    </ligand>
</feature>
<comment type="catalytic activity">
    <reaction evidence="11">
        <text>(6R)-5,10-methenyltetrahydrofolate + H2O = (6R)-10-formyltetrahydrofolate + H(+)</text>
        <dbReference type="Rhea" id="RHEA:23700"/>
        <dbReference type="ChEBI" id="CHEBI:15377"/>
        <dbReference type="ChEBI" id="CHEBI:15378"/>
        <dbReference type="ChEBI" id="CHEBI:57455"/>
        <dbReference type="ChEBI" id="CHEBI:195366"/>
        <dbReference type="EC" id="3.5.4.9"/>
    </reaction>
</comment>
<keyword evidence="2 11" id="KW-0554">One-carbon metabolism</keyword>
<evidence type="ECO:0000256" key="7">
    <source>
        <dbReference type="ARBA" id="ARBA00023002"/>
    </source>
</evidence>
<dbReference type="InterPro" id="IPR036291">
    <property type="entry name" value="NAD(P)-bd_dom_sf"/>
</dbReference>
<evidence type="ECO:0000313" key="15">
    <source>
        <dbReference type="Proteomes" id="UP000252477"/>
    </source>
</evidence>
<keyword evidence="4 11" id="KW-0658">Purine biosynthesis</keyword>
<evidence type="ECO:0000259" key="12">
    <source>
        <dbReference type="Pfam" id="PF00763"/>
    </source>
</evidence>
<dbReference type="HAMAP" id="MF_01576">
    <property type="entry name" value="THF_DHG_CYH"/>
    <property type="match status" value="1"/>
</dbReference>
<feature type="domain" description="Tetrahydrofolate dehydrogenase/cyclohydrolase NAD(P)-binding" evidence="13">
    <location>
        <begin position="137"/>
        <end position="273"/>
    </location>
</feature>
<evidence type="ECO:0000256" key="9">
    <source>
        <dbReference type="ARBA" id="ARBA00023167"/>
    </source>
</evidence>
<evidence type="ECO:0000256" key="10">
    <source>
        <dbReference type="ARBA" id="ARBA00023268"/>
    </source>
</evidence>
<comment type="function">
    <text evidence="11">Catalyzes the oxidation of 5,10-methylenetetrahydrofolate to 5,10-methenyltetrahydrofolate and then the hydrolysis of 5,10-methenyltetrahydrofolate to 10-formyltetrahydrofolate.</text>
</comment>
<name>A0A2Z5IQT4_9BACT</name>
<reference evidence="14 15" key="1">
    <citation type="submission" date="2018-05" db="EMBL/GenBank/DDBJ databases">
        <title>Annotation of the Mycoplasma phocidae genome.</title>
        <authorList>
            <person name="Brown D.R."/>
            <person name="Kutish G.F."/>
            <person name="Frasca S.Jr."/>
        </authorList>
    </citation>
    <scope>NUCLEOTIDE SEQUENCE [LARGE SCALE GENOMIC DNA]</scope>
    <source>
        <strain evidence="14 15">105</strain>
    </source>
</reference>
<dbReference type="EMBL" id="CP029295">
    <property type="protein sequence ID" value="AXE60681.1"/>
    <property type="molecule type" value="Genomic_DNA"/>
</dbReference>
<evidence type="ECO:0000256" key="6">
    <source>
        <dbReference type="ARBA" id="ARBA00022857"/>
    </source>
</evidence>
<dbReference type="RefSeq" id="WP_114190794.1">
    <property type="nucleotide sequence ID" value="NZ_CP029295.1"/>
</dbReference>
<comment type="similarity">
    <text evidence="11">Belongs to the tetrahydrofolate dehydrogenase/cyclohydrolase family.</text>
</comment>
<keyword evidence="3 11" id="KW-0028">Amino-acid biosynthesis</keyword>
<comment type="pathway">
    <text evidence="1 11">One-carbon metabolism; tetrahydrofolate interconversion.</text>
</comment>
<dbReference type="Pfam" id="PF00763">
    <property type="entry name" value="THF_DHG_CYH"/>
    <property type="match status" value="1"/>
</dbReference>
<dbReference type="CDD" id="cd01080">
    <property type="entry name" value="NAD_bind_m-THF_DH_Cyclohyd"/>
    <property type="match status" value="1"/>
</dbReference>
<dbReference type="InterPro" id="IPR020631">
    <property type="entry name" value="THF_DH/CycHdrlase_NAD-bd_dom"/>
</dbReference>
<dbReference type="UniPathway" id="UPA00193"/>
<keyword evidence="9 11" id="KW-0486">Methionine biosynthesis</keyword>
<dbReference type="EC" id="1.5.1.5" evidence="11"/>
<dbReference type="Gene3D" id="3.40.50.10860">
    <property type="entry name" value="Leucine Dehydrogenase, chain A, domain 1"/>
    <property type="match status" value="1"/>
</dbReference>
<dbReference type="EC" id="3.5.4.9" evidence="11"/>
<keyword evidence="5 11" id="KW-0378">Hydrolase</keyword>
<dbReference type="GO" id="GO:0004477">
    <property type="term" value="F:methenyltetrahydrofolate cyclohydrolase activity"/>
    <property type="evidence" value="ECO:0007669"/>
    <property type="project" value="UniProtKB-UniRule"/>
</dbReference>